<organism evidence="1 2">
    <name type="scientific">Stylosanthes scabra</name>
    <dbReference type="NCBI Taxonomy" id="79078"/>
    <lineage>
        <taxon>Eukaryota</taxon>
        <taxon>Viridiplantae</taxon>
        <taxon>Streptophyta</taxon>
        <taxon>Embryophyta</taxon>
        <taxon>Tracheophyta</taxon>
        <taxon>Spermatophyta</taxon>
        <taxon>Magnoliopsida</taxon>
        <taxon>eudicotyledons</taxon>
        <taxon>Gunneridae</taxon>
        <taxon>Pentapetalae</taxon>
        <taxon>rosids</taxon>
        <taxon>fabids</taxon>
        <taxon>Fabales</taxon>
        <taxon>Fabaceae</taxon>
        <taxon>Papilionoideae</taxon>
        <taxon>50 kb inversion clade</taxon>
        <taxon>dalbergioids sensu lato</taxon>
        <taxon>Dalbergieae</taxon>
        <taxon>Pterocarpus clade</taxon>
        <taxon>Stylosanthes</taxon>
    </lineage>
</organism>
<gene>
    <name evidence="1" type="ORF">PIB30_020745</name>
</gene>
<sequence length="197" mass="22399">MAAPVKGGHHAAVERDKERDAASVIASHCRTSIVSRCRLVLSPSPRRASTSPLPRVVARRRRQPSIGCDLSLFLFHWSLPLSSSSFNLSDLWGRRSGMVFKWEALNLEEVKQEVARLTPNWHEEWVLRKKENRQKLLLDSNATNRPPSDAGCVATRHQKLSDSIWLLPTSRSNLGRWICKKDQRLWLVDPHSALDPV</sequence>
<comment type="caution">
    <text evidence="1">The sequence shown here is derived from an EMBL/GenBank/DDBJ whole genome shotgun (WGS) entry which is preliminary data.</text>
</comment>
<evidence type="ECO:0000313" key="2">
    <source>
        <dbReference type="Proteomes" id="UP001341840"/>
    </source>
</evidence>
<name>A0ABU6Z5F4_9FABA</name>
<proteinExistence type="predicted"/>
<protein>
    <submittedName>
        <fullName evidence="1">Uncharacterized protein</fullName>
    </submittedName>
</protein>
<dbReference type="EMBL" id="JASCZI010271927">
    <property type="protein sequence ID" value="MED6217774.1"/>
    <property type="molecule type" value="Genomic_DNA"/>
</dbReference>
<dbReference type="Proteomes" id="UP001341840">
    <property type="component" value="Unassembled WGS sequence"/>
</dbReference>
<keyword evidence="2" id="KW-1185">Reference proteome</keyword>
<evidence type="ECO:0000313" key="1">
    <source>
        <dbReference type="EMBL" id="MED6217774.1"/>
    </source>
</evidence>
<accession>A0ABU6Z5F4</accession>
<reference evidence="1 2" key="1">
    <citation type="journal article" date="2023" name="Plants (Basel)">
        <title>Bridging the Gap: Combining Genomics and Transcriptomics Approaches to Understand Stylosanthes scabra, an Orphan Legume from the Brazilian Caatinga.</title>
        <authorList>
            <person name="Ferreira-Neto J.R.C."/>
            <person name="da Silva M.D."/>
            <person name="Binneck E."/>
            <person name="de Melo N.F."/>
            <person name="da Silva R.H."/>
            <person name="de Melo A.L.T.M."/>
            <person name="Pandolfi V."/>
            <person name="Bustamante F.O."/>
            <person name="Brasileiro-Vidal A.C."/>
            <person name="Benko-Iseppon A.M."/>
        </authorList>
    </citation>
    <scope>NUCLEOTIDE SEQUENCE [LARGE SCALE GENOMIC DNA]</scope>
    <source>
        <tissue evidence="1">Leaves</tissue>
    </source>
</reference>